<dbReference type="EMBL" id="RQHW01000047">
    <property type="protein sequence ID" value="TGN18233.1"/>
    <property type="molecule type" value="Genomic_DNA"/>
</dbReference>
<accession>A0A4R9LVG3</accession>
<keyword evidence="2" id="KW-0808">Transferase</keyword>
<evidence type="ECO:0000313" key="2">
    <source>
        <dbReference type="EMBL" id="TGN18233.1"/>
    </source>
</evidence>
<evidence type="ECO:0000313" key="3">
    <source>
        <dbReference type="Proteomes" id="UP000298058"/>
    </source>
</evidence>
<name>A0A4R9LVG3_9LEPT</name>
<keyword evidence="3" id="KW-1185">Reference proteome</keyword>
<dbReference type="Proteomes" id="UP000298058">
    <property type="component" value="Unassembled WGS sequence"/>
</dbReference>
<sequence length="373" mass="42659">MKPKKRTLTYDFLIKLVSFTKGLAFHSIEEHFQENRKDFDSPYPSALLANHVSEADIIALSIVYPRLNPKIKMIIPAREDILKKDFLQKEFRAKGLLKLIFTLIDKSSIIPLLLGYIGCVPIKRPFRDNSRELLKKGELRETVDAEWNDLVVNINSGRNLFMFPEGTYNQDGFLNQIKKGAYYLKTKITDIQFNSFTFTYDHLTYPKLKLHISYGSPFRLTQEQDVDSVTKAIKEKFGKSYVLTLGNLTSFILLKLGHHTKITQEKLFSVIESVKEKVQKKYPEILIASELKKGLNSGSLSTLLTKLKSGKYIDWKEGEIQILEPLVTIPKTLNNLKKSNIVLYHKNQLTHHLASLDGIWDSLPEASGVVPTT</sequence>
<organism evidence="2 3">
    <name type="scientific">Leptospira idonii</name>
    <dbReference type="NCBI Taxonomy" id="1193500"/>
    <lineage>
        <taxon>Bacteria</taxon>
        <taxon>Pseudomonadati</taxon>
        <taxon>Spirochaetota</taxon>
        <taxon>Spirochaetia</taxon>
        <taxon>Leptospirales</taxon>
        <taxon>Leptospiraceae</taxon>
        <taxon>Leptospira</taxon>
    </lineage>
</organism>
<dbReference type="RefSeq" id="WP_135760920.1">
    <property type="nucleotide sequence ID" value="NZ_RQHW01000047.1"/>
</dbReference>
<reference evidence="2" key="1">
    <citation type="journal article" date="2019" name="PLoS Negl. Trop. Dis.">
        <title>Revisiting the worldwide diversity of Leptospira species in the environment.</title>
        <authorList>
            <person name="Vincent A.T."/>
            <person name="Schiettekatte O."/>
            <person name="Bourhy P."/>
            <person name="Veyrier F.J."/>
            <person name="Picardeau M."/>
        </authorList>
    </citation>
    <scope>NUCLEOTIDE SEQUENCE [LARGE SCALE GENOMIC DNA]</scope>
    <source>
        <strain evidence="2">201300427</strain>
    </source>
</reference>
<dbReference type="InterPro" id="IPR002123">
    <property type="entry name" value="Plipid/glycerol_acylTrfase"/>
</dbReference>
<protein>
    <submittedName>
        <fullName evidence="2">1-acyl-sn-glycerol-3-phosphate acyltransferase</fullName>
    </submittedName>
</protein>
<dbReference type="GO" id="GO:0016746">
    <property type="term" value="F:acyltransferase activity"/>
    <property type="evidence" value="ECO:0007669"/>
    <property type="project" value="UniProtKB-KW"/>
</dbReference>
<dbReference type="AlphaFoldDB" id="A0A4R9LVG3"/>
<dbReference type="Pfam" id="PF01553">
    <property type="entry name" value="Acyltransferase"/>
    <property type="match status" value="1"/>
</dbReference>
<dbReference type="OrthoDB" id="318526at2"/>
<comment type="caution">
    <text evidence="2">The sequence shown here is derived from an EMBL/GenBank/DDBJ whole genome shotgun (WGS) entry which is preliminary data.</text>
</comment>
<dbReference type="SUPFAM" id="SSF69593">
    <property type="entry name" value="Glycerol-3-phosphate (1)-acyltransferase"/>
    <property type="match status" value="1"/>
</dbReference>
<evidence type="ECO:0000259" key="1">
    <source>
        <dbReference type="SMART" id="SM00563"/>
    </source>
</evidence>
<dbReference type="SMART" id="SM00563">
    <property type="entry name" value="PlsC"/>
    <property type="match status" value="1"/>
</dbReference>
<proteinExistence type="predicted"/>
<keyword evidence="2" id="KW-0012">Acyltransferase</keyword>
<feature type="domain" description="Phospholipid/glycerol acyltransferase" evidence="1">
    <location>
        <begin position="45"/>
        <end position="196"/>
    </location>
</feature>
<gene>
    <name evidence="2" type="ORF">EHS15_12540</name>
</gene>